<dbReference type="RefSeq" id="WP_073194467.1">
    <property type="nucleotide sequence ID" value="NZ_FQXO01000004.1"/>
</dbReference>
<sequence>MFEFKPCRKTELYKIENGKGYIIGFKSIIELNEVAAIFWDMANGKNTIAEIVDYICEVYDVNNKHTVYNDILSIMKQLSKEGILVENWDPLYKSKIILKDV</sequence>
<keyword evidence="2" id="KW-1185">Reference proteome</keyword>
<dbReference type="Gene3D" id="1.10.10.1150">
    <property type="entry name" value="Coenzyme PQQ synthesis protein D (PqqD)"/>
    <property type="match status" value="1"/>
</dbReference>
<dbReference type="InterPro" id="IPR008792">
    <property type="entry name" value="PQQD"/>
</dbReference>
<dbReference type="Proteomes" id="UP000183967">
    <property type="component" value="Unassembled WGS sequence"/>
</dbReference>
<accession>A0A1M5R435</accession>
<dbReference type="OrthoDB" id="1955128at2"/>
<dbReference type="Pfam" id="PF05402">
    <property type="entry name" value="PqqD"/>
    <property type="match status" value="1"/>
</dbReference>
<dbReference type="EMBL" id="FQXO01000004">
    <property type="protein sequence ID" value="SHH20961.1"/>
    <property type="molecule type" value="Genomic_DNA"/>
</dbReference>
<protein>
    <submittedName>
        <fullName evidence="1">Coenzyme PQQ synthesis protein D (PqqD)</fullName>
    </submittedName>
</protein>
<reference evidence="2" key="1">
    <citation type="submission" date="2016-11" db="EMBL/GenBank/DDBJ databases">
        <authorList>
            <person name="Varghese N."/>
            <person name="Submissions S."/>
        </authorList>
    </citation>
    <scope>NUCLEOTIDE SEQUENCE [LARGE SCALE GENOMIC DNA]</scope>
    <source>
        <strain evidence="2">DSM 13643</strain>
    </source>
</reference>
<evidence type="ECO:0000313" key="2">
    <source>
        <dbReference type="Proteomes" id="UP000183967"/>
    </source>
</evidence>
<gene>
    <name evidence="1" type="ORF">SAMN02745135_00069</name>
</gene>
<organism evidence="1 2">
    <name type="scientific">Caloranaerobacter azorensis DSM 13643</name>
    <dbReference type="NCBI Taxonomy" id="1121264"/>
    <lineage>
        <taxon>Bacteria</taxon>
        <taxon>Bacillati</taxon>
        <taxon>Bacillota</taxon>
        <taxon>Tissierellia</taxon>
        <taxon>Tissierellales</taxon>
        <taxon>Thermohalobacteraceae</taxon>
        <taxon>Caloranaerobacter</taxon>
    </lineage>
</organism>
<proteinExistence type="predicted"/>
<dbReference type="InterPro" id="IPR041881">
    <property type="entry name" value="PqqD_sf"/>
</dbReference>
<evidence type="ECO:0000313" key="1">
    <source>
        <dbReference type="EMBL" id="SHH20961.1"/>
    </source>
</evidence>
<dbReference type="AlphaFoldDB" id="A0A1M5R435"/>
<name>A0A1M5R435_9FIRM</name>